<protein>
    <submittedName>
        <fullName evidence="4">Thioesterase</fullName>
    </submittedName>
</protein>
<comment type="caution">
    <text evidence="4">The sequence shown here is derived from an EMBL/GenBank/DDBJ whole genome shotgun (WGS) entry which is preliminary data.</text>
</comment>
<dbReference type="OrthoDB" id="9798208at2"/>
<dbReference type="RefSeq" id="WP_109093369.1">
    <property type="nucleotide sequence ID" value="NZ_QETB01000002.1"/>
</dbReference>
<dbReference type="PANTHER" id="PTHR43240:SF5">
    <property type="entry name" value="1,4-DIHYDROXY-2-NAPHTHOYL-COA THIOESTERASE 1"/>
    <property type="match status" value="1"/>
</dbReference>
<reference evidence="5" key="1">
    <citation type="submission" date="2018-05" db="EMBL/GenBank/DDBJ databases">
        <authorList>
            <person name="Li Y."/>
        </authorList>
    </citation>
    <scope>NUCLEOTIDE SEQUENCE [LARGE SCALE GENOMIC DNA]</scope>
    <source>
        <strain evidence="5">sk1b4</strain>
    </source>
</reference>
<organism evidence="4 5">
    <name type="scientific">Ancrocorticia populi</name>
    <dbReference type="NCBI Taxonomy" id="2175228"/>
    <lineage>
        <taxon>Bacteria</taxon>
        <taxon>Bacillati</taxon>
        <taxon>Actinomycetota</taxon>
        <taxon>Actinomycetes</taxon>
        <taxon>Actinomycetales</taxon>
        <taxon>Actinomycetaceae</taxon>
        <taxon>Ancrocorticia</taxon>
    </lineage>
</organism>
<sequence>MVSNLGELAERLNMTAISVTDDKVIMAMPVEGNRQPAGLMHGGANAALVEEAASVLAIQRAPQGKIPVGTELNVSQLRGAKKGLVTATATVLAQARSSICSQVEIRDESGELTAVGRMTNVFIS</sequence>
<dbReference type="NCBIfam" id="TIGR00369">
    <property type="entry name" value="unchar_dom_1"/>
    <property type="match status" value="1"/>
</dbReference>
<dbReference type="CDD" id="cd03443">
    <property type="entry name" value="PaaI_thioesterase"/>
    <property type="match status" value="1"/>
</dbReference>
<dbReference type="Proteomes" id="UP000245283">
    <property type="component" value="Unassembled WGS sequence"/>
</dbReference>
<name>A0A2V1K6V3_9ACTO</name>
<comment type="similarity">
    <text evidence="1">Belongs to the thioesterase PaaI family.</text>
</comment>
<dbReference type="AlphaFoldDB" id="A0A2V1K6V3"/>
<feature type="domain" description="Thioesterase" evidence="3">
    <location>
        <begin position="38"/>
        <end position="113"/>
    </location>
</feature>
<accession>A0A2V1K6V3</accession>
<dbReference type="InterPro" id="IPR029069">
    <property type="entry name" value="HotDog_dom_sf"/>
</dbReference>
<evidence type="ECO:0000313" key="4">
    <source>
        <dbReference type="EMBL" id="PWF26722.1"/>
    </source>
</evidence>
<proteinExistence type="inferred from homology"/>
<gene>
    <name evidence="4" type="ORF">DD236_05400</name>
</gene>
<evidence type="ECO:0000313" key="5">
    <source>
        <dbReference type="Proteomes" id="UP000245283"/>
    </source>
</evidence>
<dbReference type="InterPro" id="IPR006683">
    <property type="entry name" value="Thioestr_dom"/>
</dbReference>
<dbReference type="PANTHER" id="PTHR43240">
    <property type="entry name" value="1,4-DIHYDROXY-2-NAPHTHOYL-COA THIOESTERASE 1"/>
    <property type="match status" value="1"/>
</dbReference>
<evidence type="ECO:0000259" key="3">
    <source>
        <dbReference type="Pfam" id="PF03061"/>
    </source>
</evidence>
<dbReference type="Pfam" id="PF03061">
    <property type="entry name" value="4HBT"/>
    <property type="match status" value="1"/>
</dbReference>
<dbReference type="EMBL" id="QETB01000002">
    <property type="protein sequence ID" value="PWF26722.1"/>
    <property type="molecule type" value="Genomic_DNA"/>
</dbReference>
<keyword evidence="5" id="KW-1185">Reference proteome</keyword>
<keyword evidence="2" id="KW-0378">Hydrolase</keyword>
<dbReference type="GO" id="GO:0061522">
    <property type="term" value="F:1,4-dihydroxy-2-naphthoyl-CoA thioesterase activity"/>
    <property type="evidence" value="ECO:0007669"/>
    <property type="project" value="TreeGrafter"/>
</dbReference>
<evidence type="ECO:0000256" key="1">
    <source>
        <dbReference type="ARBA" id="ARBA00008324"/>
    </source>
</evidence>
<dbReference type="InterPro" id="IPR003736">
    <property type="entry name" value="PAAI_dom"/>
</dbReference>
<dbReference type="Gene3D" id="3.10.129.10">
    <property type="entry name" value="Hotdog Thioesterase"/>
    <property type="match status" value="1"/>
</dbReference>
<dbReference type="SUPFAM" id="SSF54637">
    <property type="entry name" value="Thioesterase/thiol ester dehydrase-isomerase"/>
    <property type="match status" value="1"/>
</dbReference>
<dbReference type="GO" id="GO:0005829">
    <property type="term" value="C:cytosol"/>
    <property type="evidence" value="ECO:0007669"/>
    <property type="project" value="TreeGrafter"/>
</dbReference>
<evidence type="ECO:0000256" key="2">
    <source>
        <dbReference type="ARBA" id="ARBA00022801"/>
    </source>
</evidence>